<dbReference type="FunFam" id="3.40.50.720:FF:000084">
    <property type="entry name" value="Short-chain dehydrogenase reductase"/>
    <property type="match status" value="1"/>
</dbReference>
<keyword evidence="2" id="KW-0560">Oxidoreductase</keyword>
<evidence type="ECO:0000313" key="3">
    <source>
        <dbReference type="EMBL" id="CAB4686141.1"/>
    </source>
</evidence>
<gene>
    <name evidence="3" type="ORF">UFOPK2310_01529</name>
</gene>
<sequence length="255" mass="26526">MSDMRQLVGKRVVMTGGAANIGRASALLMARHGATVVIGDLDTEGALETVSLIEKEGGKALAQKVDVTQESEVAAFVAAAAGFMGGIDVGFFNAGLQRSGRVEEFSVDQWDALFTVNPRHCFLMAKYAVPHLRAAGGGSIVLMSSVAAVKGGPGMTAYSASKGAITGFGRALAAELAPERIRVNVLCPGWVDTPFNQPAIDFMGGTDAQNSVVSQIVPLGRQAVPEEIAESVVFLASDMSSYMTSQIILVDGGVF</sequence>
<accession>A0A6J6NHF4</accession>
<dbReference type="PANTHER" id="PTHR24321">
    <property type="entry name" value="DEHYDROGENASES, SHORT CHAIN"/>
    <property type="match status" value="1"/>
</dbReference>
<dbReference type="InterPro" id="IPR036291">
    <property type="entry name" value="NAD(P)-bd_dom_sf"/>
</dbReference>
<dbReference type="EMBL" id="CAEZWW010000244">
    <property type="protein sequence ID" value="CAB4686141.1"/>
    <property type="molecule type" value="Genomic_DNA"/>
</dbReference>
<dbReference type="Pfam" id="PF13561">
    <property type="entry name" value="adh_short_C2"/>
    <property type="match status" value="1"/>
</dbReference>
<dbReference type="GO" id="GO:0016491">
    <property type="term" value="F:oxidoreductase activity"/>
    <property type="evidence" value="ECO:0007669"/>
    <property type="project" value="UniProtKB-KW"/>
</dbReference>
<dbReference type="PROSITE" id="PS00061">
    <property type="entry name" value="ADH_SHORT"/>
    <property type="match status" value="1"/>
</dbReference>
<dbReference type="PRINTS" id="PR00081">
    <property type="entry name" value="GDHRDH"/>
</dbReference>
<dbReference type="InterPro" id="IPR002347">
    <property type="entry name" value="SDR_fam"/>
</dbReference>
<dbReference type="PRINTS" id="PR00080">
    <property type="entry name" value="SDRFAMILY"/>
</dbReference>
<dbReference type="AlphaFoldDB" id="A0A6J6NHF4"/>
<dbReference type="SUPFAM" id="SSF51735">
    <property type="entry name" value="NAD(P)-binding Rossmann-fold domains"/>
    <property type="match status" value="1"/>
</dbReference>
<reference evidence="3" key="1">
    <citation type="submission" date="2020-05" db="EMBL/GenBank/DDBJ databases">
        <authorList>
            <person name="Chiriac C."/>
            <person name="Salcher M."/>
            <person name="Ghai R."/>
            <person name="Kavagutti S V."/>
        </authorList>
    </citation>
    <scope>NUCLEOTIDE SEQUENCE</scope>
</reference>
<dbReference type="InterPro" id="IPR020904">
    <property type="entry name" value="Sc_DH/Rdtase_CS"/>
</dbReference>
<name>A0A6J6NHF4_9ZZZZ</name>
<organism evidence="3">
    <name type="scientific">freshwater metagenome</name>
    <dbReference type="NCBI Taxonomy" id="449393"/>
    <lineage>
        <taxon>unclassified sequences</taxon>
        <taxon>metagenomes</taxon>
        <taxon>ecological metagenomes</taxon>
    </lineage>
</organism>
<protein>
    <submittedName>
        <fullName evidence="3">Unannotated protein</fullName>
    </submittedName>
</protein>
<dbReference type="Gene3D" id="3.40.50.720">
    <property type="entry name" value="NAD(P)-binding Rossmann-like Domain"/>
    <property type="match status" value="1"/>
</dbReference>
<dbReference type="PANTHER" id="PTHR24321:SF8">
    <property type="entry name" value="ESTRADIOL 17-BETA-DEHYDROGENASE 8-RELATED"/>
    <property type="match status" value="1"/>
</dbReference>
<dbReference type="CDD" id="cd05233">
    <property type="entry name" value="SDR_c"/>
    <property type="match status" value="1"/>
</dbReference>
<evidence type="ECO:0000256" key="1">
    <source>
        <dbReference type="ARBA" id="ARBA00006484"/>
    </source>
</evidence>
<evidence type="ECO:0000256" key="2">
    <source>
        <dbReference type="ARBA" id="ARBA00023002"/>
    </source>
</evidence>
<comment type="similarity">
    <text evidence="1">Belongs to the short-chain dehydrogenases/reductases (SDR) family.</text>
</comment>
<proteinExistence type="inferred from homology"/>